<feature type="region of interest" description="Disordered" evidence="1">
    <location>
        <begin position="503"/>
        <end position="563"/>
    </location>
</feature>
<feature type="compositionally biased region" description="Basic residues" evidence="1">
    <location>
        <begin position="541"/>
        <end position="550"/>
    </location>
</feature>
<gene>
    <name evidence="2" type="ORF">POBO1169_LOCUS10124</name>
</gene>
<feature type="compositionally biased region" description="Polar residues" evidence="1">
    <location>
        <begin position="312"/>
        <end position="335"/>
    </location>
</feature>
<name>A0A7S0R858_9CHLO</name>
<organism evidence="2">
    <name type="scientific">Pyramimonas obovata</name>
    <dbReference type="NCBI Taxonomy" id="1411642"/>
    <lineage>
        <taxon>Eukaryota</taxon>
        <taxon>Viridiplantae</taxon>
        <taxon>Chlorophyta</taxon>
        <taxon>Pyramimonadophyceae</taxon>
        <taxon>Pyramimonadales</taxon>
        <taxon>Pyramimonadaceae</taxon>
        <taxon>Pyramimonas</taxon>
        <taxon>Pyramimonas incertae sedis</taxon>
    </lineage>
</organism>
<accession>A0A7S0R858</accession>
<feature type="compositionally biased region" description="Basic and acidic residues" evidence="1">
    <location>
        <begin position="10"/>
        <end position="31"/>
    </location>
</feature>
<protein>
    <submittedName>
        <fullName evidence="2">Uncharacterized protein</fullName>
    </submittedName>
</protein>
<reference evidence="2" key="1">
    <citation type="submission" date="2021-01" db="EMBL/GenBank/DDBJ databases">
        <authorList>
            <person name="Corre E."/>
            <person name="Pelletier E."/>
            <person name="Niang G."/>
            <person name="Scheremetjew M."/>
            <person name="Finn R."/>
            <person name="Kale V."/>
            <person name="Holt S."/>
            <person name="Cochrane G."/>
            <person name="Meng A."/>
            <person name="Brown T."/>
            <person name="Cohen L."/>
        </authorList>
    </citation>
    <scope>NUCLEOTIDE SEQUENCE</scope>
    <source>
        <strain evidence="2">CCMP722</strain>
    </source>
</reference>
<feature type="region of interest" description="Disordered" evidence="1">
    <location>
        <begin position="303"/>
        <end position="339"/>
    </location>
</feature>
<dbReference type="EMBL" id="HBFA01019776">
    <property type="protein sequence ID" value="CAD8669698.1"/>
    <property type="molecule type" value="Transcribed_RNA"/>
</dbReference>
<sequence>MDTISFGTFDGKKTVEESAPREDEKQADHQKKQAENLLNEAITGFSGMSQSLSDLLTWKDEILTMCTLPAASLTALAILSSELFRSKAVLSAVMANLAKSFKKLSKTIDGMSVDPVVHETKEAKDADEPEEPEEEPNPDSSFRSRKNASFRSRNDASFRSLAGAKSLISGLAKATGERKGKNGRLENVAAEAMDAPSQALRKTLALRNWALLCLKNKDRRNRETILSLRRTQAVAQRDLMRTLEIMYTGMGREPGRGAQNETPLRLPDIHTPMPSPPRTPVSPLLAARAPPRSPLTKVSATIVPANTGGLGNNTMPSEGRRSQTCSPGKHSTTPGDDSGIDFRTLFMATPPEDGSSAGIPGDLGNPAQPGFTRPSGGMHVSKTSSGVLPVKLAREHGVVIPSFSFFPVANQSDSEFTPRDLPSARIPEEEEEEEAAAAAPARAVDEAEAGTEGGPDDLGLKRFAAERPPLPAIVPPSREAVMDMSIMPTKELVRMTIANSREMHKAERTRLEAEEAAGLTDTAEDLSATGNPPEPVALHKGQSRKPHGKAGSKPLANKNNSAA</sequence>
<feature type="region of interest" description="Disordered" evidence="1">
    <location>
        <begin position="120"/>
        <end position="148"/>
    </location>
</feature>
<evidence type="ECO:0000256" key="1">
    <source>
        <dbReference type="SAM" id="MobiDB-lite"/>
    </source>
</evidence>
<feature type="compositionally biased region" description="Acidic residues" evidence="1">
    <location>
        <begin position="127"/>
        <end position="137"/>
    </location>
</feature>
<dbReference type="AlphaFoldDB" id="A0A7S0R858"/>
<evidence type="ECO:0000313" key="2">
    <source>
        <dbReference type="EMBL" id="CAD8669698.1"/>
    </source>
</evidence>
<feature type="compositionally biased region" description="Basic and acidic residues" evidence="1">
    <location>
        <begin position="503"/>
        <end position="513"/>
    </location>
</feature>
<proteinExistence type="predicted"/>
<feature type="region of interest" description="Disordered" evidence="1">
    <location>
        <begin position="411"/>
        <end position="461"/>
    </location>
</feature>
<feature type="region of interest" description="Disordered" evidence="1">
    <location>
        <begin position="1"/>
        <end position="31"/>
    </location>
</feature>